<evidence type="ECO:0000256" key="1">
    <source>
        <dbReference type="ARBA" id="ARBA00005903"/>
    </source>
</evidence>
<dbReference type="FunFam" id="2.130.10.10:FF:000661">
    <property type="entry name" value="Uncharacterized protein, isoform A"/>
    <property type="match status" value="1"/>
</dbReference>
<sequence length="699" mass="78258">MKLWNSKKSFFAPQGPLLAGRELGRRGCIGQEDALFRDLYTSCLPCSSWDFGRDSSFGYHGGIFNLEFSPDGKILVAACEQRSFITFDPLTHKPIHCVENAHLDCVNCVRFLDSRTFATCSDDTTIGLWDVRNLRQRITSLKGHSNWVKNIEYAQKDGLLITSGFDGSVYAWNINNYTNEGVSHSRVFHSNGLMRMRLTPDASKMVLCTTNGYLMIVHDLDLKQMAEDLAGFKPNMYRLMQISQTPIPFAMTSSHLFTAKRNRVELITDFPVGNDAEVISSLQIHPHGWCAVSRNTSSDEQSEWTCVHDIQTLSKPPKCGKRSREFDDGDDQDRSKRSAHSASDIFRDTIPEPVLRTGPELGSSVSLIDETASDSDENDIFSSPNDLEDAISRMSDDSSGLQGSLVIRYNGDERSFGGESNSTRYRFTLHSAENASNPVSHSSPNSSRGSIHLESPGGPVSDTNQRGNLFGRGFQVRIRAPLTLEERADGPIEFRLRSSGDPEPTRDLEVHLPNLEYLEALQAIRSRRSRMRDDRSRFSRRPSQRQIEMIDLSGASTSAVFVQAATNFAARTAMYQHSVERRPSQNYDLGIHKNTTRLTHYLEEPNVGRGFIKELCFSNDGRVVASPFGYGVRLLAFDKDCSEMSHSLEGWNQLPVKLREISGSVCHTNVVVSTQFSPIHCMLVSGCLNGKIVWHQPIM</sequence>
<organism evidence="6 7">
    <name type="scientific">Artemia franciscana</name>
    <name type="common">Brine shrimp</name>
    <name type="synonym">Artemia sanfranciscana</name>
    <dbReference type="NCBI Taxonomy" id="6661"/>
    <lineage>
        <taxon>Eukaryota</taxon>
        <taxon>Metazoa</taxon>
        <taxon>Ecdysozoa</taxon>
        <taxon>Arthropoda</taxon>
        <taxon>Crustacea</taxon>
        <taxon>Branchiopoda</taxon>
        <taxon>Anostraca</taxon>
        <taxon>Artemiidae</taxon>
        <taxon>Artemia</taxon>
    </lineage>
</organism>
<evidence type="ECO:0008006" key="8">
    <source>
        <dbReference type="Google" id="ProtNLM"/>
    </source>
</evidence>
<dbReference type="PANTHER" id="PTHR14588:SF2">
    <property type="entry name" value="DDB1- AND CUL4-ASSOCIATED FACTOR 10"/>
    <property type="match status" value="1"/>
</dbReference>
<dbReference type="EMBL" id="JAVRJZ010000017">
    <property type="protein sequence ID" value="KAK2709253.1"/>
    <property type="molecule type" value="Genomic_DNA"/>
</dbReference>
<dbReference type="Proteomes" id="UP001187531">
    <property type="component" value="Unassembled WGS sequence"/>
</dbReference>
<evidence type="ECO:0000313" key="7">
    <source>
        <dbReference type="Proteomes" id="UP001187531"/>
    </source>
</evidence>
<dbReference type="InterPro" id="IPR039085">
    <property type="entry name" value="DCA10"/>
</dbReference>
<evidence type="ECO:0000256" key="5">
    <source>
        <dbReference type="SAM" id="MobiDB-lite"/>
    </source>
</evidence>
<evidence type="ECO:0000313" key="6">
    <source>
        <dbReference type="EMBL" id="KAK2709253.1"/>
    </source>
</evidence>
<comment type="caution">
    <text evidence="6">The sequence shown here is derived from an EMBL/GenBank/DDBJ whole genome shotgun (WGS) entry which is preliminary data.</text>
</comment>
<protein>
    <recommendedName>
        <fullName evidence="8">DDB1- and CUL4-associated factor 10 homolog</fullName>
    </recommendedName>
</protein>
<gene>
    <name evidence="6" type="ORF">QYM36_013047</name>
</gene>
<dbReference type="SMART" id="SM00320">
    <property type="entry name" value="WD40"/>
    <property type="match status" value="5"/>
</dbReference>
<evidence type="ECO:0000256" key="3">
    <source>
        <dbReference type="ARBA" id="ARBA00022737"/>
    </source>
</evidence>
<keyword evidence="3" id="KW-0677">Repeat</keyword>
<dbReference type="GO" id="GO:0080008">
    <property type="term" value="C:Cul4-RING E3 ubiquitin ligase complex"/>
    <property type="evidence" value="ECO:0007669"/>
    <property type="project" value="TreeGrafter"/>
</dbReference>
<dbReference type="SUPFAM" id="SSF50978">
    <property type="entry name" value="WD40 repeat-like"/>
    <property type="match status" value="1"/>
</dbReference>
<dbReference type="PANTHER" id="PTHR14588">
    <property type="entry name" value="DDB1- AND CUL4-ASSOCIATED FACTOR 10"/>
    <property type="match status" value="1"/>
</dbReference>
<dbReference type="InterPro" id="IPR036322">
    <property type="entry name" value="WD40_repeat_dom_sf"/>
</dbReference>
<dbReference type="Gene3D" id="2.130.10.10">
    <property type="entry name" value="YVTN repeat-like/Quinoprotein amine dehydrogenase"/>
    <property type="match status" value="1"/>
</dbReference>
<keyword evidence="7" id="KW-1185">Reference proteome</keyword>
<comment type="similarity">
    <text evidence="1">Belongs to the WD repeat DCAF10 family.</text>
</comment>
<dbReference type="InterPro" id="IPR019775">
    <property type="entry name" value="WD40_repeat_CS"/>
</dbReference>
<dbReference type="InterPro" id="IPR001680">
    <property type="entry name" value="WD40_rpt"/>
</dbReference>
<feature type="repeat" description="WD" evidence="4">
    <location>
        <begin position="99"/>
        <end position="139"/>
    </location>
</feature>
<dbReference type="InterPro" id="IPR015943">
    <property type="entry name" value="WD40/YVTN_repeat-like_dom_sf"/>
</dbReference>
<keyword evidence="2 4" id="KW-0853">WD repeat</keyword>
<accession>A0AA88HD97</accession>
<reference evidence="6" key="1">
    <citation type="submission" date="2023-07" db="EMBL/GenBank/DDBJ databases">
        <title>Chromosome-level genome assembly of Artemia franciscana.</title>
        <authorList>
            <person name="Jo E."/>
        </authorList>
    </citation>
    <scope>NUCLEOTIDE SEQUENCE</scope>
    <source>
        <tissue evidence="6">Whole body</tissue>
    </source>
</reference>
<name>A0AA88HD97_ARTSF</name>
<dbReference type="PROSITE" id="PS50082">
    <property type="entry name" value="WD_REPEATS_2"/>
    <property type="match status" value="2"/>
</dbReference>
<evidence type="ECO:0000256" key="4">
    <source>
        <dbReference type="PROSITE-ProRule" id="PRU00221"/>
    </source>
</evidence>
<feature type="region of interest" description="Disordered" evidence="5">
    <location>
        <begin position="314"/>
        <end position="363"/>
    </location>
</feature>
<evidence type="ECO:0000256" key="2">
    <source>
        <dbReference type="ARBA" id="ARBA00022574"/>
    </source>
</evidence>
<feature type="compositionally biased region" description="Basic and acidic residues" evidence="5">
    <location>
        <begin position="322"/>
        <end position="336"/>
    </location>
</feature>
<feature type="region of interest" description="Disordered" evidence="5">
    <location>
        <begin position="431"/>
        <end position="468"/>
    </location>
</feature>
<dbReference type="PROSITE" id="PS00678">
    <property type="entry name" value="WD_REPEATS_1"/>
    <property type="match status" value="1"/>
</dbReference>
<dbReference type="PROSITE" id="PS50294">
    <property type="entry name" value="WD_REPEATS_REGION"/>
    <property type="match status" value="1"/>
</dbReference>
<feature type="compositionally biased region" description="Low complexity" evidence="5">
    <location>
        <begin position="436"/>
        <end position="450"/>
    </location>
</feature>
<dbReference type="AlphaFoldDB" id="A0AA88HD97"/>
<proteinExistence type="inferred from homology"/>
<feature type="repeat" description="WD" evidence="4">
    <location>
        <begin position="141"/>
        <end position="176"/>
    </location>
</feature>
<dbReference type="Pfam" id="PF00400">
    <property type="entry name" value="WD40"/>
    <property type="match status" value="2"/>
</dbReference>